<dbReference type="PANTHER" id="PTHR13271">
    <property type="entry name" value="UNCHARACTERIZED PUTATIVE METHYLTRANSFERASE"/>
    <property type="match status" value="1"/>
</dbReference>
<dbReference type="AlphaFoldDB" id="A0AAW1S3N0"/>
<dbReference type="InterPro" id="IPR050600">
    <property type="entry name" value="SETD3_SETD6_MTase"/>
</dbReference>
<evidence type="ECO:0008006" key="3">
    <source>
        <dbReference type="Google" id="ProtNLM"/>
    </source>
</evidence>
<comment type="caution">
    <text evidence="1">The sequence shown here is derived from an EMBL/GenBank/DDBJ whole genome shotgun (WGS) entry which is preliminary data.</text>
</comment>
<dbReference type="InterPro" id="IPR046341">
    <property type="entry name" value="SET_dom_sf"/>
</dbReference>
<reference evidence="1 2" key="1">
    <citation type="journal article" date="2024" name="Nat. Commun.">
        <title>Phylogenomics reveals the evolutionary origins of lichenization in chlorophyte algae.</title>
        <authorList>
            <person name="Puginier C."/>
            <person name="Libourel C."/>
            <person name="Otte J."/>
            <person name="Skaloud P."/>
            <person name="Haon M."/>
            <person name="Grisel S."/>
            <person name="Petersen M."/>
            <person name="Berrin J.G."/>
            <person name="Delaux P.M."/>
            <person name="Dal Grande F."/>
            <person name="Keller J."/>
        </authorList>
    </citation>
    <scope>NUCLEOTIDE SEQUENCE [LARGE SCALE GENOMIC DNA]</scope>
    <source>
        <strain evidence="1 2">SAG 245.80</strain>
    </source>
</reference>
<gene>
    <name evidence="1" type="ORF">WJX81_004608</name>
</gene>
<sequence length="244" mass="26598">MLLDDCCIARELARAGLSHRAGPDKEAAGLMLAVLAERHCLSSRWAPYLAWLPKSLPRLPLSWPQDALALLAGTAAADKLDGKWARSGAFVEPPAEVEVLWRDIARPFLEHHRTVAPAGREHAEFLWAAGVVGAYSFTLGRKRFQAMVPLWDALNSVTGRANVRLHHCARSASLQMIATQGIAQGEEVINCYGRLSPGELLRRYGISEPGPSLCRYKGCFGRAQSAPANPGLQLWRHPCFGGTA</sequence>
<dbReference type="SUPFAM" id="SSF82199">
    <property type="entry name" value="SET domain"/>
    <property type="match status" value="1"/>
</dbReference>
<accession>A0AAW1S3N0</accession>
<dbReference type="EMBL" id="JALJOU010000013">
    <property type="protein sequence ID" value="KAK9840616.1"/>
    <property type="molecule type" value="Genomic_DNA"/>
</dbReference>
<proteinExistence type="predicted"/>
<dbReference type="Gene3D" id="3.90.1410.10">
    <property type="entry name" value="set domain protein methyltransferase, domain 1"/>
    <property type="match status" value="1"/>
</dbReference>
<name>A0AAW1S3N0_9CHLO</name>
<evidence type="ECO:0000313" key="2">
    <source>
        <dbReference type="Proteomes" id="UP001445335"/>
    </source>
</evidence>
<protein>
    <recommendedName>
        <fullName evidence="3">SET domain-containing protein</fullName>
    </recommendedName>
</protein>
<dbReference type="PANTHER" id="PTHR13271:SF145">
    <property type="entry name" value="SET DOMAIN-CONTAINING PROTEIN"/>
    <property type="match status" value="1"/>
</dbReference>
<dbReference type="GO" id="GO:0016279">
    <property type="term" value="F:protein-lysine N-methyltransferase activity"/>
    <property type="evidence" value="ECO:0007669"/>
    <property type="project" value="TreeGrafter"/>
</dbReference>
<keyword evidence="2" id="KW-1185">Reference proteome</keyword>
<organism evidence="1 2">
    <name type="scientific">Elliptochloris bilobata</name>
    <dbReference type="NCBI Taxonomy" id="381761"/>
    <lineage>
        <taxon>Eukaryota</taxon>
        <taxon>Viridiplantae</taxon>
        <taxon>Chlorophyta</taxon>
        <taxon>core chlorophytes</taxon>
        <taxon>Trebouxiophyceae</taxon>
        <taxon>Trebouxiophyceae incertae sedis</taxon>
        <taxon>Elliptochloris clade</taxon>
        <taxon>Elliptochloris</taxon>
    </lineage>
</organism>
<evidence type="ECO:0000313" key="1">
    <source>
        <dbReference type="EMBL" id="KAK9840616.1"/>
    </source>
</evidence>
<dbReference type="Proteomes" id="UP001445335">
    <property type="component" value="Unassembled WGS sequence"/>
</dbReference>